<feature type="transmembrane region" description="Helical" evidence="1">
    <location>
        <begin position="153"/>
        <end position="174"/>
    </location>
</feature>
<feature type="transmembrane region" description="Helical" evidence="1">
    <location>
        <begin position="62"/>
        <end position="85"/>
    </location>
</feature>
<protein>
    <recommendedName>
        <fullName evidence="4">ABC transporter permease</fullName>
    </recommendedName>
</protein>
<gene>
    <name evidence="2" type="ORF">HUW50_12950</name>
</gene>
<sequence length="251" mass="28005">MMFLTEVKLVDIVKKQFMYKLKAYLSVFSSLLTIQIIGILLSTTGSSSISMGTSSNGFSLNVSYYTGDIIIIFTMIWALISAIIITTKAYRNDDFVFVSNRLSSNLSNIVFLLFASIIGGITAMLSGIFFKIIMNFILDDGNVTATFIGFQELMVGIIASIFYMFLLASIGYVIGMLVQLSKWFTIILPALFIGYLFLGVNMNGEPTFILEIGKFFIEESSLLVFFLKVIVAASFLFYVSIILSNKMEVRQ</sequence>
<keyword evidence="3" id="KW-1185">Reference proteome</keyword>
<keyword evidence="1" id="KW-0812">Transmembrane</keyword>
<feature type="transmembrane region" description="Helical" evidence="1">
    <location>
        <begin position="222"/>
        <end position="243"/>
    </location>
</feature>
<reference evidence="2 3" key="1">
    <citation type="submission" date="2020-06" db="EMBL/GenBank/DDBJ databases">
        <title>Metabacillus dokdonensis sp. nov., isolated from the rhizosphere of Elymus tsukushiensis, a plant native to the Dokdo Islands, Republic of Korea.</title>
        <authorList>
            <person name="Lee S.Y."/>
            <person name="Hwang Y.J."/>
            <person name="Son J.S."/>
            <person name="Ghim S.Y."/>
        </authorList>
    </citation>
    <scope>NUCLEOTIDE SEQUENCE [LARGE SCALE GENOMIC DNA]</scope>
    <source>
        <strain evidence="2 3">KUDC1714</strain>
    </source>
</reference>
<evidence type="ECO:0000313" key="3">
    <source>
        <dbReference type="Proteomes" id="UP000515490"/>
    </source>
</evidence>
<feature type="transmembrane region" description="Helical" evidence="1">
    <location>
        <begin position="106"/>
        <end position="133"/>
    </location>
</feature>
<keyword evidence="1" id="KW-1133">Transmembrane helix</keyword>
<dbReference type="Proteomes" id="UP000515490">
    <property type="component" value="Chromosome"/>
</dbReference>
<dbReference type="EMBL" id="CP055263">
    <property type="protein sequence ID" value="QNF28297.1"/>
    <property type="molecule type" value="Genomic_DNA"/>
</dbReference>
<keyword evidence="1" id="KW-0472">Membrane</keyword>
<accession>A0ABX6S392</accession>
<feature type="transmembrane region" description="Helical" evidence="1">
    <location>
        <begin position="21"/>
        <end position="42"/>
    </location>
</feature>
<name>A0ABX6S392_9BACI</name>
<feature type="transmembrane region" description="Helical" evidence="1">
    <location>
        <begin position="183"/>
        <end position="202"/>
    </location>
</feature>
<evidence type="ECO:0000256" key="1">
    <source>
        <dbReference type="SAM" id="Phobius"/>
    </source>
</evidence>
<evidence type="ECO:0008006" key="4">
    <source>
        <dbReference type="Google" id="ProtNLM"/>
    </source>
</evidence>
<dbReference type="RefSeq" id="WP_185653985.1">
    <property type="nucleotide sequence ID" value="NZ_CP055263.1"/>
</dbReference>
<proteinExistence type="predicted"/>
<evidence type="ECO:0000313" key="2">
    <source>
        <dbReference type="EMBL" id="QNF28297.1"/>
    </source>
</evidence>
<organism evidence="2 3">
    <name type="scientific">Metabacillus elymi</name>
    <dbReference type="NCBI Taxonomy" id="2745198"/>
    <lineage>
        <taxon>Bacteria</taxon>
        <taxon>Bacillati</taxon>
        <taxon>Bacillota</taxon>
        <taxon>Bacilli</taxon>
        <taxon>Bacillales</taxon>
        <taxon>Bacillaceae</taxon>
        <taxon>Metabacillus</taxon>
    </lineage>
</organism>